<dbReference type="EMBL" id="LCIA01000002">
    <property type="protein sequence ID" value="KKT45668.1"/>
    <property type="molecule type" value="Genomic_DNA"/>
</dbReference>
<evidence type="ECO:0000313" key="1">
    <source>
        <dbReference type="EMBL" id="KKT45668.1"/>
    </source>
</evidence>
<sequence>MAEIEFLLDPIGNTLNMWWKNPKSVSYSEESDTSNDVIIYDKNGVPIGVEILGLFPNELNMSKALGRKETLKLIATTNGKPMDYKPKKHAVRR</sequence>
<gene>
    <name evidence="1" type="ORF">UW36_C0002G0055</name>
</gene>
<organism evidence="1 2">
    <name type="scientific">candidate division WWE3 bacterium GW2011_GWA2_44_16</name>
    <dbReference type="NCBI Taxonomy" id="1619110"/>
    <lineage>
        <taxon>Bacteria</taxon>
        <taxon>Katanobacteria</taxon>
    </lineage>
</organism>
<dbReference type="Proteomes" id="UP000034128">
    <property type="component" value="Unassembled WGS sequence"/>
</dbReference>
<accession>A0A0G1HGN9</accession>
<dbReference type="AlphaFoldDB" id="A0A0G1HGN9"/>
<proteinExistence type="predicted"/>
<reference evidence="1 2" key="1">
    <citation type="journal article" date="2015" name="Nature">
        <title>rRNA introns, odd ribosomes, and small enigmatic genomes across a large radiation of phyla.</title>
        <authorList>
            <person name="Brown C.T."/>
            <person name="Hug L.A."/>
            <person name="Thomas B.C."/>
            <person name="Sharon I."/>
            <person name="Castelle C.J."/>
            <person name="Singh A."/>
            <person name="Wilkins M.J."/>
            <person name="Williams K.H."/>
            <person name="Banfield J.F."/>
        </authorList>
    </citation>
    <scope>NUCLEOTIDE SEQUENCE [LARGE SCALE GENOMIC DNA]</scope>
</reference>
<dbReference type="STRING" id="1619110.UW36_C0002G0055"/>
<name>A0A0G1HGN9_UNCKA</name>
<evidence type="ECO:0008006" key="3">
    <source>
        <dbReference type="Google" id="ProtNLM"/>
    </source>
</evidence>
<evidence type="ECO:0000313" key="2">
    <source>
        <dbReference type="Proteomes" id="UP000034128"/>
    </source>
</evidence>
<comment type="caution">
    <text evidence="1">The sequence shown here is derived from an EMBL/GenBank/DDBJ whole genome shotgun (WGS) entry which is preliminary data.</text>
</comment>
<protein>
    <recommendedName>
        <fullName evidence="3">DUF2283 domain-containing protein</fullName>
    </recommendedName>
</protein>